<reference evidence="2" key="1">
    <citation type="submission" date="2007-12" db="EMBL/GenBank/DDBJ databases">
        <title>Annotation of Entamoeba dispar SAW760.</title>
        <authorList>
            <person name="Lorenzi H."/>
            <person name="Inman J."/>
            <person name="Schobel S."/>
            <person name="Amedeo P."/>
            <person name="Caler E."/>
        </authorList>
    </citation>
    <scope>NUCLEOTIDE SEQUENCE [LARGE SCALE GENOMIC DNA]</scope>
    <source>
        <strain evidence="2">ATCC PRA-260 / SAW760</strain>
    </source>
</reference>
<organism evidence="2">
    <name type="scientific">Entamoeba dispar (strain ATCC PRA-260 / SAW760)</name>
    <dbReference type="NCBI Taxonomy" id="370354"/>
    <lineage>
        <taxon>Eukaryota</taxon>
        <taxon>Amoebozoa</taxon>
        <taxon>Evosea</taxon>
        <taxon>Archamoebae</taxon>
        <taxon>Mastigamoebida</taxon>
        <taxon>Entamoebidae</taxon>
        <taxon>Entamoeba</taxon>
    </lineage>
</organism>
<gene>
    <name evidence="1" type="ORF">EDI_294410</name>
</gene>
<dbReference type="EMBL" id="DS548665">
    <property type="protein sequence ID" value="EDR27940.1"/>
    <property type="molecule type" value="Genomic_DNA"/>
</dbReference>
<dbReference type="VEuPathDB" id="AmoebaDB:EDI_294410"/>
<evidence type="ECO:0000313" key="1">
    <source>
        <dbReference type="EMBL" id="EDR27940.1"/>
    </source>
</evidence>
<accession>B0EC11</accession>
<dbReference type="RefSeq" id="XP_001735853.1">
    <property type="nucleotide sequence ID" value="XM_001735801.1"/>
</dbReference>
<dbReference type="Proteomes" id="UP000008076">
    <property type="component" value="Unassembled WGS sequence"/>
</dbReference>
<dbReference type="eggNOG" id="ENOG502RBJ3">
    <property type="taxonomic scope" value="Eukaryota"/>
</dbReference>
<proteinExistence type="predicted"/>
<dbReference type="GeneID" id="5880814"/>
<dbReference type="AlphaFoldDB" id="B0EC11"/>
<evidence type="ECO:0000313" key="2">
    <source>
        <dbReference type="Proteomes" id="UP000008076"/>
    </source>
</evidence>
<dbReference type="KEGG" id="edi:EDI_294410"/>
<sequence length="538" mass="59061">MNNANGLGVDVHTIGSLGLLNKSIIFRELCDCFDQFKIMDVHICGDVAKGVSTKIDFNAVFNKEYAYRVSTDSGTSFTAVSYDQLITKITAGDLTEADKSNDLLTYLNTNYAIGKKIVKPSGENGPIATQEVTFPCIYGMAAKRTIPSGFYQNNIDNNAVYSEPSYEEFASYSSYIYQSKMPGAPMHLSLDIQGVSSSEKMMTIPTILSGKLYEFKPEIQNGRFIPTILYGARASIPGVKNNTESDKSDTRLLSVLQYFDDSQLEWNSSSSVKYNDVSTLQKGAAPTEQAPNALYAILKATTRIEITSYRGTVLPFIDNAKWTTYLNDIVSGATLNIDDSYLLKVMGYITVRFKQLRTTRNEIVETYSFLRWSISDGTTNYSEQIPLTGKGHYTTQNGSFDIYIRSGDSTWTAILGTSSISSNKYLYAIAFGNVNNAIRVYSMAAVDKNHAFDANSFINEVGSNNVNNYSVIVGVNLNSDKLTGTAKFAYNVGALNIGRTNSDEYYAASYVSANSASTTYITKIDSVSGKTIPLLTGN</sequence>
<protein>
    <submittedName>
        <fullName evidence="1">Uncharacterized protein</fullName>
    </submittedName>
</protein>
<keyword evidence="2" id="KW-1185">Reference proteome</keyword>
<name>B0EC11_ENTDS</name>